<sequence length="377" mass="41055">MSAPTLERDVPDHCEECGCRDLVEDTKNGDLVCPECGLVAASLLVDLGHEWRTFENDEAAADPNRIGGVMNPLLDTGPTTSISNGPAMGNALNARLNKAQSRSAMSASDRYVSECFGRIGYLCERAGLPQLLKDRTCELFKMYYDRLTLNADGTRSRVRFREDETLAMVSGALFIACRNEGAPRTFNEVSALVRVARSRVAAYVKAIELSLGEAAKASRRRTTDDFVVRFASHLGLPSFVMAAALQVARQARDIEGVHGRTHVSIAAGALHYVITLWREFWAKHVAEQDKVPSASSLLVRLTQVSGLSENVVRMVANRIRAGTPREEALLPPDWSQRLAASVRAVNADDVADGQVNRQSSSGEDGVASAAKRPRSQE</sequence>
<keyword evidence="5" id="KW-0479">Metal-binding</keyword>
<evidence type="ECO:0000259" key="7">
    <source>
        <dbReference type="PROSITE" id="PS51134"/>
    </source>
</evidence>
<keyword evidence="5" id="KW-0863">Zinc-finger</keyword>
<feature type="domain" description="TFIIB-type" evidence="7">
    <location>
        <begin position="10"/>
        <end position="41"/>
    </location>
</feature>
<evidence type="ECO:0000256" key="2">
    <source>
        <dbReference type="ARBA" id="ARBA00023015"/>
    </source>
</evidence>
<keyword evidence="1" id="KW-0677">Repeat</keyword>
<dbReference type="GO" id="GO:0070897">
    <property type="term" value="P:transcription preinitiation complex assembly"/>
    <property type="evidence" value="ECO:0007669"/>
    <property type="project" value="InterPro"/>
</dbReference>
<keyword evidence="3" id="KW-0804">Transcription</keyword>
<proteinExistence type="predicted"/>
<gene>
    <name evidence="8" type="ORF">CDCA_CDCA03G0902</name>
</gene>
<keyword evidence="2" id="KW-0805">Transcription regulation</keyword>
<dbReference type="PRINTS" id="PR00685">
    <property type="entry name" value="TIFACTORIIB"/>
</dbReference>
<dbReference type="EMBL" id="JANCYW010000003">
    <property type="protein sequence ID" value="KAK4534877.1"/>
    <property type="molecule type" value="Genomic_DNA"/>
</dbReference>
<dbReference type="Pfam" id="PF08271">
    <property type="entry name" value="Zn_Ribbon_TF"/>
    <property type="match status" value="1"/>
</dbReference>
<organism evidence="8 9">
    <name type="scientific">Cyanidium caldarium</name>
    <name type="common">Red alga</name>
    <dbReference type="NCBI Taxonomy" id="2771"/>
    <lineage>
        <taxon>Eukaryota</taxon>
        <taxon>Rhodophyta</taxon>
        <taxon>Bangiophyceae</taxon>
        <taxon>Cyanidiales</taxon>
        <taxon>Cyanidiaceae</taxon>
        <taxon>Cyanidium</taxon>
    </lineage>
</organism>
<dbReference type="InterPro" id="IPR036915">
    <property type="entry name" value="Cyclin-like_sf"/>
</dbReference>
<dbReference type="GO" id="GO:0097550">
    <property type="term" value="C:transcription preinitiation complex"/>
    <property type="evidence" value="ECO:0007669"/>
    <property type="project" value="TreeGrafter"/>
</dbReference>
<evidence type="ECO:0000313" key="8">
    <source>
        <dbReference type="EMBL" id="KAK4534877.1"/>
    </source>
</evidence>
<dbReference type="SUPFAM" id="SSF57783">
    <property type="entry name" value="Zinc beta-ribbon"/>
    <property type="match status" value="1"/>
</dbReference>
<keyword evidence="5" id="KW-0862">Zinc</keyword>
<dbReference type="GO" id="GO:0017025">
    <property type="term" value="F:TBP-class protein binding"/>
    <property type="evidence" value="ECO:0007669"/>
    <property type="project" value="InterPro"/>
</dbReference>
<comment type="caution">
    <text evidence="8">The sequence shown here is derived from an EMBL/GenBank/DDBJ whole genome shotgun (WGS) entry which is preliminary data.</text>
</comment>
<evidence type="ECO:0000256" key="6">
    <source>
        <dbReference type="SAM" id="MobiDB-lite"/>
    </source>
</evidence>
<accession>A0AAV9IRL0</accession>
<evidence type="ECO:0000313" key="9">
    <source>
        <dbReference type="Proteomes" id="UP001301350"/>
    </source>
</evidence>
<dbReference type="InterPro" id="IPR000812">
    <property type="entry name" value="TFIIB"/>
</dbReference>
<reference evidence="8 9" key="1">
    <citation type="submission" date="2022-07" db="EMBL/GenBank/DDBJ databases">
        <title>Genome-wide signatures of adaptation to extreme environments.</title>
        <authorList>
            <person name="Cho C.H."/>
            <person name="Yoon H.S."/>
        </authorList>
    </citation>
    <scope>NUCLEOTIDE SEQUENCE [LARGE SCALE GENOMIC DNA]</scope>
    <source>
        <strain evidence="8 9">DBV 063 E5</strain>
    </source>
</reference>
<dbReference type="PANTHER" id="PTHR11618:SF13">
    <property type="entry name" value="TRANSCRIPTION INITIATION FACTOR IIB"/>
    <property type="match status" value="1"/>
</dbReference>
<dbReference type="Pfam" id="PF00382">
    <property type="entry name" value="TFIIB"/>
    <property type="match status" value="2"/>
</dbReference>
<name>A0AAV9IRL0_CYACA</name>
<evidence type="ECO:0000256" key="3">
    <source>
        <dbReference type="ARBA" id="ARBA00023163"/>
    </source>
</evidence>
<dbReference type="SUPFAM" id="SSF47954">
    <property type="entry name" value="Cyclin-like"/>
    <property type="match status" value="2"/>
</dbReference>
<dbReference type="PROSITE" id="PS51134">
    <property type="entry name" value="ZF_TFIIB"/>
    <property type="match status" value="1"/>
</dbReference>
<dbReference type="AlphaFoldDB" id="A0AAV9IRL0"/>
<evidence type="ECO:0000256" key="1">
    <source>
        <dbReference type="ARBA" id="ARBA00022737"/>
    </source>
</evidence>
<dbReference type="InterPro" id="IPR013137">
    <property type="entry name" value="Znf_TFIIB"/>
</dbReference>
<evidence type="ECO:0000256" key="5">
    <source>
        <dbReference type="PROSITE-ProRule" id="PRU00469"/>
    </source>
</evidence>
<dbReference type="Gene3D" id="1.10.472.10">
    <property type="entry name" value="Cyclin-like"/>
    <property type="match status" value="1"/>
</dbReference>
<dbReference type="Gene3D" id="1.10.472.170">
    <property type="match status" value="1"/>
</dbReference>
<dbReference type="Proteomes" id="UP001301350">
    <property type="component" value="Unassembled WGS sequence"/>
</dbReference>
<feature type="region of interest" description="Disordered" evidence="6">
    <location>
        <begin position="349"/>
        <end position="377"/>
    </location>
</feature>
<dbReference type="InterPro" id="IPR013150">
    <property type="entry name" value="TFIIB_cyclin"/>
</dbReference>
<dbReference type="GO" id="GO:0005634">
    <property type="term" value="C:nucleus"/>
    <property type="evidence" value="ECO:0007669"/>
    <property type="project" value="TreeGrafter"/>
</dbReference>
<dbReference type="GO" id="GO:0008270">
    <property type="term" value="F:zinc ion binding"/>
    <property type="evidence" value="ECO:0007669"/>
    <property type="project" value="UniProtKB-KW"/>
</dbReference>
<dbReference type="PANTHER" id="PTHR11618">
    <property type="entry name" value="TRANSCRIPTION INITIATION FACTOR IIB-RELATED"/>
    <property type="match status" value="1"/>
</dbReference>
<protein>
    <recommendedName>
        <fullName evidence="4">General transcription factor TFIIB</fullName>
    </recommendedName>
</protein>
<evidence type="ECO:0000256" key="4">
    <source>
        <dbReference type="ARBA" id="ARBA00031706"/>
    </source>
</evidence>
<keyword evidence="9" id="KW-1185">Reference proteome</keyword>